<dbReference type="InterPro" id="IPR012337">
    <property type="entry name" value="RNaseH-like_sf"/>
</dbReference>
<sequence length="186" mass="21726">TSAYHAMGNGMVERFHRSLHDGLSHYIDATSTNWDIVVSFFLMAYRATPHSTTRFSPFYLLHSREMKLPTQDDLQAKLPEELQNSEHATRLENLKFSLKKAYEVVKENNRKSHEKNKENCDKKAKERHFQIGDVVYLFCPAKKPGKCQKFKRVWQGPYKIIAKLSSLNYRIIDKKGKESVVHVNRL</sequence>
<organism evidence="2 3">
    <name type="scientific">Zootermopsis nevadensis</name>
    <name type="common">Dampwood termite</name>
    <dbReference type="NCBI Taxonomy" id="136037"/>
    <lineage>
        <taxon>Eukaryota</taxon>
        <taxon>Metazoa</taxon>
        <taxon>Ecdysozoa</taxon>
        <taxon>Arthropoda</taxon>
        <taxon>Hexapoda</taxon>
        <taxon>Insecta</taxon>
        <taxon>Pterygota</taxon>
        <taxon>Neoptera</taxon>
        <taxon>Polyneoptera</taxon>
        <taxon>Dictyoptera</taxon>
        <taxon>Blattodea</taxon>
        <taxon>Blattoidea</taxon>
        <taxon>Termitoidae</taxon>
        <taxon>Termopsidae</taxon>
        <taxon>Zootermopsis</taxon>
    </lineage>
</organism>
<dbReference type="Pfam" id="PF22938">
    <property type="entry name" value="Integrase_p58_C"/>
    <property type="match status" value="1"/>
</dbReference>
<dbReference type="AlphaFoldDB" id="A0A067QPV7"/>
<dbReference type="OMA" id="TSAYHAM"/>
<dbReference type="Proteomes" id="UP000027135">
    <property type="component" value="Unassembled WGS sequence"/>
</dbReference>
<evidence type="ECO:0000313" key="3">
    <source>
        <dbReference type="Proteomes" id="UP000027135"/>
    </source>
</evidence>
<evidence type="ECO:0000259" key="1">
    <source>
        <dbReference type="PROSITE" id="PS50994"/>
    </source>
</evidence>
<dbReference type="InterPro" id="IPR036397">
    <property type="entry name" value="RNaseH_sf"/>
</dbReference>
<dbReference type="InterPro" id="IPR001584">
    <property type="entry name" value="Integrase_cat-core"/>
</dbReference>
<dbReference type="InterPro" id="IPR050951">
    <property type="entry name" value="Retrovirus_Pol_polyprotein"/>
</dbReference>
<dbReference type="SUPFAM" id="SSF53098">
    <property type="entry name" value="Ribonuclease H-like"/>
    <property type="match status" value="1"/>
</dbReference>
<dbReference type="GO" id="GO:0003676">
    <property type="term" value="F:nucleic acid binding"/>
    <property type="evidence" value="ECO:0007669"/>
    <property type="project" value="InterPro"/>
</dbReference>
<accession>A0A067QPV7</accession>
<gene>
    <name evidence="2" type="ORF">L798_14477</name>
</gene>
<dbReference type="STRING" id="136037.A0A067QPV7"/>
<dbReference type="InParanoid" id="A0A067QPV7"/>
<feature type="non-terminal residue" evidence="2">
    <location>
        <position position="186"/>
    </location>
</feature>
<dbReference type="InterPro" id="IPR054465">
    <property type="entry name" value="Integrase_p58-like_C"/>
</dbReference>
<feature type="domain" description="Integrase catalytic" evidence="1">
    <location>
        <begin position="1"/>
        <end position="65"/>
    </location>
</feature>
<dbReference type="EMBL" id="KK853077">
    <property type="protein sequence ID" value="KDR11716.1"/>
    <property type="molecule type" value="Genomic_DNA"/>
</dbReference>
<proteinExistence type="predicted"/>
<dbReference type="PANTHER" id="PTHR37984">
    <property type="entry name" value="PROTEIN CBG26694"/>
    <property type="match status" value="1"/>
</dbReference>
<dbReference type="Gene3D" id="3.30.420.10">
    <property type="entry name" value="Ribonuclease H-like superfamily/Ribonuclease H"/>
    <property type="match status" value="1"/>
</dbReference>
<name>A0A067QPV7_ZOONE</name>
<protein>
    <recommendedName>
        <fullName evidence="1">Integrase catalytic domain-containing protein</fullName>
    </recommendedName>
</protein>
<reference evidence="2 3" key="1">
    <citation type="journal article" date="2014" name="Nat. Commun.">
        <title>Molecular traces of alternative social organization in a termite genome.</title>
        <authorList>
            <person name="Terrapon N."/>
            <person name="Li C."/>
            <person name="Robertson H.M."/>
            <person name="Ji L."/>
            <person name="Meng X."/>
            <person name="Booth W."/>
            <person name="Chen Z."/>
            <person name="Childers C.P."/>
            <person name="Glastad K.M."/>
            <person name="Gokhale K."/>
            <person name="Gowin J."/>
            <person name="Gronenberg W."/>
            <person name="Hermansen R.A."/>
            <person name="Hu H."/>
            <person name="Hunt B.G."/>
            <person name="Huylmans A.K."/>
            <person name="Khalil S.M."/>
            <person name="Mitchell R.D."/>
            <person name="Munoz-Torres M.C."/>
            <person name="Mustard J.A."/>
            <person name="Pan H."/>
            <person name="Reese J.T."/>
            <person name="Scharf M.E."/>
            <person name="Sun F."/>
            <person name="Vogel H."/>
            <person name="Xiao J."/>
            <person name="Yang W."/>
            <person name="Yang Z."/>
            <person name="Yang Z."/>
            <person name="Zhou J."/>
            <person name="Zhu J."/>
            <person name="Brent C.S."/>
            <person name="Elsik C.G."/>
            <person name="Goodisman M.A."/>
            <person name="Liberles D.A."/>
            <person name="Roe R.M."/>
            <person name="Vargo E.L."/>
            <person name="Vilcinskas A."/>
            <person name="Wang J."/>
            <person name="Bornberg-Bauer E."/>
            <person name="Korb J."/>
            <person name="Zhang G."/>
            <person name="Liebig J."/>
        </authorList>
    </citation>
    <scope>NUCLEOTIDE SEQUENCE [LARGE SCALE GENOMIC DNA]</scope>
    <source>
        <tissue evidence="2">Whole organism</tissue>
    </source>
</reference>
<dbReference type="PANTHER" id="PTHR37984:SF5">
    <property type="entry name" value="PROTEIN NYNRIN-LIKE"/>
    <property type="match status" value="1"/>
</dbReference>
<dbReference type="eggNOG" id="KOG0017">
    <property type="taxonomic scope" value="Eukaryota"/>
</dbReference>
<feature type="non-terminal residue" evidence="2">
    <location>
        <position position="1"/>
    </location>
</feature>
<dbReference type="PROSITE" id="PS50994">
    <property type="entry name" value="INTEGRASE"/>
    <property type="match status" value="1"/>
</dbReference>
<keyword evidence="3" id="KW-1185">Reference proteome</keyword>
<evidence type="ECO:0000313" key="2">
    <source>
        <dbReference type="EMBL" id="KDR11716.1"/>
    </source>
</evidence>
<dbReference type="GO" id="GO:0015074">
    <property type="term" value="P:DNA integration"/>
    <property type="evidence" value="ECO:0007669"/>
    <property type="project" value="InterPro"/>
</dbReference>